<dbReference type="InterPro" id="IPR022882">
    <property type="entry name" value="tRNA_adenine-N6_MeTrfase"/>
</dbReference>
<dbReference type="PANTHER" id="PTHR47739:SF1">
    <property type="entry name" value="TRNA1(VAL) (ADENINE(37)-N6)-METHYLTRANSFERASE"/>
    <property type="match status" value="1"/>
</dbReference>
<sequence>MSNSYFQFKKFTVHQQKAAMKVCTDACLFGAWVAARMQGRKVERVLDIGTGTGLLSLMIAQKINAEITAVEIEEAATEQAEENFKLSPYAKRLTVVQDDIRKSITRRCFDLIITNPPFYNNDLKSEDQHRNVAMHSIDLSFDELLSQVNRLLQAHSFFAVLLPFFKSKDFILSAEKHKLFLLEQIHVRQTEQHGYFRSMLLFSRSISAQVQSELVIKKDNAYSEEFVRLLKDYYLYL</sequence>
<comment type="catalytic activity">
    <reaction evidence="6">
        <text>adenosine(37) in tRNA1(Val) + S-adenosyl-L-methionine = N(6)-methyladenosine(37) in tRNA1(Val) + S-adenosyl-L-homocysteine + H(+)</text>
        <dbReference type="Rhea" id="RHEA:43160"/>
        <dbReference type="Rhea" id="RHEA-COMP:10369"/>
        <dbReference type="Rhea" id="RHEA-COMP:10370"/>
        <dbReference type="ChEBI" id="CHEBI:15378"/>
        <dbReference type="ChEBI" id="CHEBI:57856"/>
        <dbReference type="ChEBI" id="CHEBI:59789"/>
        <dbReference type="ChEBI" id="CHEBI:74411"/>
        <dbReference type="ChEBI" id="CHEBI:74449"/>
        <dbReference type="EC" id="2.1.1.223"/>
    </reaction>
</comment>
<dbReference type="EMBL" id="BJYT01000005">
    <property type="protein sequence ID" value="GEO09116.1"/>
    <property type="molecule type" value="Genomic_DNA"/>
</dbReference>
<keyword evidence="5 6" id="KW-0819">tRNA processing</keyword>
<comment type="similarity">
    <text evidence="6">Belongs to the methyltransferase superfamily. tRNA (adenine-N(6)-)-methyltransferase family.</text>
</comment>
<proteinExistence type="inferred from homology"/>
<dbReference type="Proteomes" id="UP000321513">
    <property type="component" value="Unassembled WGS sequence"/>
</dbReference>
<evidence type="ECO:0000256" key="2">
    <source>
        <dbReference type="ARBA" id="ARBA00022603"/>
    </source>
</evidence>
<evidence type="ECO:0000256" key="3">
    <source>
        <dbReference type="ARBA" id="ARBA00022679"/>
    </source>
</evidence>
<name>A0A512BAW7_9BACT</name>
<dbReference type="Gene3D" id="3.40.50.150">
    <property type="entry name" value="Vaccinia Virus protein VP39"/>
    <property type="match status" value="1"/>
</dbReference>
<evidence type="ECO:0000313" key="9">
    <source>
        <dbReference type="Proteomes" id="UP000321513"/>
    </source>
</evidence>
<evidence type="ECO:0000256" key="4">
    <source>
        <dbReference type="ARBA" id="ARBA00022691"/>
    </source>
</evidence>
<organism evidence="8 9">
    <name type="scientific">Segetibacter aerophilus</name>
    <dbReference type="NCBI Taxonomy" id="670293"/>
    <lineage>
        <taxon>Bacteria</taxon>
        <taxon>Pseudomonadati</taxon>
        <taxon>Bacteroidota</taxon>
        <taxon>Chitinophagia</taxon>
        <taxon>Chitinophagales</taxon>
        <taxon>Chitinophagaceae</taxon>
        <taxon>Segetibacter</taxon>
    </lineage>
</organism>
<evidence type="ECO:0000313" key="8">
    <source>
        <dbReference type="EMBL" id="GEO09116.1"/>
    </source>
</evidence>
<comment type="subcellular location">
    <subcellularLocation>
        <location evidence="6">Cytoplasm</location>
    </subcellularLocation>
</comment>
<dbReference type="PROSITE" id="PS00092">
    <property type="entry name" value="N6_MTASE"/>
    <property type="match status" value="1"/>
</dbReference>
<reference evidence="8 9" key="1">
    <citation type="submission" date="2019-07" db="EMBL/GenBank/DDBJ databases">
        <title>Whole genome shotgun sequence of Segetibacter aerophilus NBRC 106135.</title>
        <authorList>
            <person name="Hosoyama A."/>
            <person name="Uohara A."/>
            <person name="Ohji S."/>
            <person name="Ichikawa N."/>
        </authorList>
    </citation>
    <scope>NUCLEOTIDE SEQUENCE [LARGE SCALE GENOMIC DNA]</scope>
    <source>
        <strain evidence="8 9">NBRC 106135</strain>
    </source>
</reference>
<dbReference type="CDD" id="cd02440">
    <property type="entry name" value="AdoMet_MTases"/>
    <property type="match status" value="1"/>
</dbReference>
<dbReference type="InterPro" id="IPR029063">
    <property type="entry name" value="SAM-dependent_MTases_sf"/>
</dbReference>
<dbReference type="GO" id="GO:0032259">
    <property type="term" value="P:methylation"/>
    <property type="evidence" value="ECO:0007669"/>
    <property type="project" value="UniProtKB-KW"/>
</dbReference>
<dbReference type="GO" id="GO:0008033">
    <property type="term" value="P:tRNA processing"/>
    <property type="evidence" value="ECO:0007669"/>
    <property type="project" value="UniProtKB-UniRule"/>
</dbReference>
<dbReference type="EC" id="2.1.1.223" evidence="6"/>
<keyword evidence="4 6" id="KW-0949">S-adenosyl-L-methionine</keyword>
<evidence type="ECO:0000256" key="5">
    <source>
        <dbReference type="ARBA" id="ARBA00022694"/>
    </source>
</evidence>
<dbReference type="GO" id="GO:0016430">
    <property type="term" value="F:tRNA (adenine-N6)-methyltransferase activity"/>
    <property type="evidence" value="ECO:0007669"/>
    <property type="project" value="UniProtKB-UniRule"/>
</dbReference>
<dbReference type="InterPro" id="IPR050210">
    <property type="entry name" value="tRNA_Adenine-N(6)_MTase"/>
</dbReference>
<dbReference type="OrthoDB" id="5383291at2"/>
<keyword evidence="2 6" id="KW-0489">Methyltransferase</keyword>
<dbReference type="HAMAP" id="MF_01872">
    <property type="entry name" value="tRNA_methyltr_YfiC"/>
    <property type="match status" value="1"/>
</dbReference>
<comment type="function">
    <text evidence="6">Specifically methylates the adenine in position 37 of tRNA(1)(Val) (anticodon cmo5UAC).</text>
</comment>
<dbReference type="Pfam" id="PF05175">
    <property type="entry name" value="MTS"/>
    <property type="match status" value="1"/>
</dbReference>
<dbReference type="GO" id="GO:0005737">
    <property type="term" value="C:cytoplasm"/>
    <property type="evidence" value="ECO:0007669"/>
    <property type="project" value="UniProtKB-SubCell"/>
</dbReference>
<gene>
    <name evidence="8" type="ORF">SAE01_16120</name>
</gene>
<dbReference type="AlphaFoldDB" id="A0A512BAW7"/>
<dbReference type="GO" id="GO:0003676">
    <property type="term" value="F:nucleic acid binding"/>
    <property type="evidence" value="ECO:0007669"/>
    <property type="project" value="InterPro"/>
</dbReference>
<dbReference type="InterPro" id="IPR002052">
    <property type="entry name" value="DNA_methylase_N6_adenine_CS"/>
</dbReference>
<feature type="domain" description="Methyltransferase small" evidence="7">
    <location>
        <begin position="37"/>
        <end position="122"/>
    </location>
</feature>
<dbReference type="InterPro" id="IPR007848">
    <property type="entry name" value="Small_mtfrase_dom"/>
</dbReference>
<evidence type="ECO:0000259" key="7">
    <source>
        <dbReference type="Pfam" id="PF05175"/>
    </source>
</evidence>
<accession>A0A512BAW7</accession>
<dbReference type="SUPFAM" id="SSF53335">
    <property type="entry name" value="S-adenosyl-L-methionine-dependent methyltransferases"/>
    <property type="match status" value="1"/>
</dbReference>
<dbReference type="RefSeq" id="WP_147203245.1">
    <property type="nucleotide sequence ID" value="NZ_BJYT01000005.1"/>
</dbReference>
<keyword evidence="1 6" id="KW-0963">Cytoplasm</keyword>
<comment type="caution">
    <text evidence="8">The sequence shown here is derived from an EMBL/GenBank/DDBJ whole genome shotgun (WGS) entry which is preliminary data.</text>
</comment>
<keyword evidence="9" id="KW-1185">Reference proteome</keyword>
<evidence type="ECO:0000256" key="1">
    <source>
        <dbReference type="ARBA" id="ARBA00022490"/>
    </source>
</evidence>
<protein>
    <recommendedName>
        <fullName evidence="6">tRNA1(Val) (adenine(37)-N6)-methyltransferase</fullName>
        <ecNumber evidence="6">2.1.1.223</ecNumber>
    </recommendedName>
    <alternativeName>
        <fullName evidence="6">tRNA m6A37 methyltransferase</fullName>
    </alternativeName>
</protein>
<dbReference type="PANTHER" id="PTHR47739">
    <property type="entry name" value="TRNA1(VAL) (ADENINE(37)-N6)-METHYLTRANSFERASE"/>
    <property type="match status" value="1"/>
</dbReference>
<evidence type="ECO:0000256" key="6">
    <source>
        <dbReference type="HAMAP-Rule" id="MF_01872"/>
    </source>
</evidence>
<keyword evidence="3 6" id="KW-0808">Transferase</keyword>